<feature type="region of interest" description="Disordered" evidence="4">
    <location>
        <begin position="1"/>
        <end position="52"/>
    </location>
</feature>
<dbReference type="InterPro" id="IPR018972">
    <property type="entry name" value="Sas10_C_dom"/>
</dbReference>
<evidence type="ECO:0000313" key="7">
    <source>
        <dbReference type="Proteomes" id="UP000634136"/>
    </source>
</evidence>
<protein>
    <submittedName>
        <fullName evidence="6">Something about silencing protein 10</fullName>
    </submittedName>
</protein>
<reference evidence="6" key="1">
    <citation type="submission" date="2020-09" db="EMBL/GenBank/DDBJ databases">
        <title>Genome-Enabled Discovery of Anthraquinone Biosynthesis in Senna tora.</title>
        <authorList>
            <person name="Kang S.-H."/>
            <person name="Pandey R.P."/>
            <person name="Lee C.-M."/>
            <person name="Sim J.-S."/>
            <person name="Jeong J.-T."/>
            <person name="Choi B.-S."/>
            <person name="Jung M."/>
            <person name="Ginzburg D."/>
            <person name="Zhao K."/>
            <person name="Won S.Y."/>
            <person name="Oh T.-J."/>
            <person name="Yu Y."/>
            <person name="Kim N.-H."/>
            <person name="Lee O.R."/>
            <person name="Lee T.-H."/>
            <person name="Bashyal P."/>
            <person name="Kim T.-S."/>
            <person name="Lee W.-H."/>
            <person name="Kawkins C."/>
            <person name="Kim C.-K."/>
            <person name="Kim J.S."/>
            <person name="Ahn B.O."/>
            <person name="Rhee S.Y."/>
            <person name="Sohng J.K."/>
        </authorList>
    </citation>
    <scope>NUCLEOTIDE SEQUENCE</scope>
    <source>
        <tissue evidence="6">Leaf</tissue>
    </source>
</reference>
<dbReference type="OrthoDB" id="1924577at2759"/>
<keyword evidence="7" id="KW-1185">Reference proteome</keyword>
<proteinExistence type="inferred from homology"/>
<sequence>MEKNRGLTRYRKKLSKNPRKKYKEKHKKALKKRSGQVRNIKKPTGPYGGEFSGINQNISRSIRFKS</sequence>
<keyword evidence="3" id="KW-0539">Nucleus</keyword>
<dbReference type="PANTHER" id="PTHR13237">
    <property type="entry name" value="SOMETHING ABOUT SILENCING PROTEIN 10-RELATED"/>
    <property type="match status" value="1"/>
</dbReference>
<organism evidence="6 7">
    <name type="scientific">Senna tora</name>
    <dbReference type="NCBI Taxonomy" id="362788"/>
    <lineage>
        <taxon>Eukaryota</taxon>
        <taxon>Viridiplantae</taxon>
        <taxon>Streptophyta</taxon>
        <taxon>Embryophyta</taxon>
        <taxon>Tracheophyta</taxon>
        <taxon>Spermatophyta</taxon>
        <taxon>Magnoliopsida</taxon>
        <taxon>eudicotyledons</taxon>
        <taxon>Gunneridae</taxon>
        <taxon>Pentapetalae</taxon>
        <taxon>rosids</taxon>
        <taxon>fabids</taxon>
        <taxon>Fabales</taxon>
        <taxon>Fabaceae</taxon>
        <taxon>Caesalpinioideae</taxon>
        <taxon>Cassia clade</taxon>
        <taxon>Senna</taxon>
    </lineage>
</organism>
<evidence type="ECO:0000256" key="4">
    <source>
        <dbReference type="SAM" id="MobiDB-lite"/>
    </source>
</evidence>
<comment type="similarity">
    <text evidence="2">Belongs to the SAS10 family.</text>
</comment>
<accession>A0A834WG89</accession>
<dbReference type="PANTHER" id="PTHR13237:SF8">
    <property type="entry name" value="SOMETHING ABOUT SILENCING PROTEIN 10"/>
    <property type="match status" value="1"/>
</dbReference>
<comment type="caution">
    <text evidence="6">The sequence shown here is derived from an EMBL/GenBank/DDBJ whole genome shotgun (WGS) entry which is preliminary data.</text>
</comment>
<comment type="subcellular location">
    <subcellularLocation>
        <location evidence="1">Nucleus</location>
    </subcellularLocation>
</comment>
<dbReference type="GO" id="GO:0000462">
    <property type="term" value="P:maturation of SSU-rRNA from tricistronic rRNA transcript (SSU-rRNA, 5.8S rRNA, LSU-rRNA)"/>
    <property type="evidence" value="ECO:0007669"/>
    <property type="project" value="TreeGrafter"/>
</dbReference>
<dbReference type="Proteomes" id="UP000634136">
    <property type="component" value="Unassembled WGS sequence"/>
</dbReference>
<gene>
    <name evidence="6" type="ORF">G2W53_027670</name>
</gene>
<evidence type="ECO:0000259" key="5">
    <source>
        <dbReference type="Pfam" id="PF09368"/>
    </source>
</evidence>
<dbReference type="GO" id="GO:0032040">
    <property type="term" value="C:small-subunit processome"/>
    <property type="evidence" value="ECO:0007669"/>
    <property type="project" value="TreeGrafter"/>
</dbReference>
<evidence type="ECO:0000256" key="2">
    <source>
        <dbReference type="ARBA" id="ARBA00010979"/>
    </source>
</evidence>
<evidence type="ECO:0000313" key="6">
    <source>
        <dbReference type="EMBL" id="KAF7822215.1"/>
    </source>
</evidence>
<feature type="compositionally biased region" description="Basic residues" evidence="4">
    <location>
        <begin position="1"/>
        <end position="41"/>
    </location>
</feature>
<evidence type="ECO:0000256" key="1">
    <source>
        <dbReference type="ARBA" id="ARBA00004123"/>
    </source>
</evidence>
<dbReference type="Pfam" id="PF09368">
    <property type="entry name" value="Sas10"/>
    <property type="match status" value="1"/>
</dbReference>
<dbReference type="EMBL" id="JAAIUW010000008">
    <property type="protein sequence ID" value="KAF7822215.1"/>
    <property type="molecule type" value="Genomic_DNA"/>
</dbReference>
<name>A0A834WG89_9FABA</name>
<evidence type="ECO:0000256" key="3">
    <source>
        <dbReference type="ARBA" id="ARBA00023242"/>
    </source>
</evidence>
<dbReference type="AlphaFoldDB" id="A0A834WG89"/>
<feature type="domain" description="Sas10 C-terminal" evidence="5">
    <location>
        <begin position="1"/>
        <end position="64"/>
    </location>
</feature>